<protein>
    <submittedName>
        <fullName evidence="1">Uncharacterized protein</fullName>
    </submittedName>
</protein>
<gene>
    <name evidence="1" type="ORF">SAMN05216404_11625</name>
</gene>
<reference evidence="1 2" key="1">
    <citation type="submission" date="2016-10" db="EMBL/GenBank/DDBJ databases">
        <authorList>
            <person name="de Groot N.N."/>
        </authorList>
    </citation>
    <scope>NUCLEOTIDE SEQUENCE [LARGE SCALE GENOMIC DNA]</scope>
    <source>
        <strain evidence="1 2">Nl18</strain>
    </source>
</reference>
<evidence type="ECO:0000313" key="1">
    <source>
        <dbReference type="EMBL" id="SEO28259.1"/>
    </source>
</evidence>
<name>A0A1H8NFJ5_9PROT</name>
<dbReference type="RefSeq" id="WP_074748831.1">
    <property type="nucleotide sequence ID" value="NZ_FOCT01000016.1"/>
</dbReference>
<sequence length="70" mass="8057">MPKYAVYTRTLTGHVKRVRNFSSNYPHDLLKRHFHQGSLTGFPENTVFWINPEGPSIGFAPRLEVQKTAD</sequence>
<evidence type="ECO:0000313" key="2">
    <source>
        <dbReference type="Proteomes" id="UP000183898"/>
    </source>
</evidence>
<dbReference type="AlphaFoldDB" id="A0A1H8NFJ5"/>
<dbReference type="EMBL" id="FOCT01000016">
    <property type="protein sequence ID" value="SEO28259.1"/>
    <property type="molecule type" value="Genomic_DNA"/>
</dbReference>
<dbReference type="Proteomes" id="UP000183898">
    <property type="component" value="Unassembled WGS sequence"/>
</dbReference>
<accession>A0A1H8NFJ5</accession>
<proteinExistence type="predicted"/>
<organism evidence="1 2">
    <name type="scientific">Nitrosospira multiformis</name>
    <dbReference type="NCBI Taxonomy" id="1231"/>
    <lineage>
        <taxon>Bacteria</taxon>
        <taxon>Pseudomonadati</taxon>
        <taxon>Pseudomonadota</taxon>
        <taxon>Betaproteobacteria</taxon>
        <taxon>Nitrosomonadales</taxon>
        <taxon>Nitrosomonadaceae</taxon>
        <taxon>Nitrosospira</taxon>
    </lineage>
</organism>